<dbReference type="AlphaFoldDB" id="A0A920BTQ8"/>
<dbReference type="GO" id="GO:0008270">
    <property type="term" value="F:zinc ion binding"/>
    <property type="evidence" value="ECO:0007669"/>
    <property type="project" value="InterPro"/>
</dbReference>
<evidence type="ECO:0000313" key="9">
    <source>
        <dbReference type="EMBL" id="GIN62420.1"/>
    </source>
</evidence>
<dbReference type="GO" id="GO:0008777">
    <property type="term" value="F:acetylornithine deacetylase activity"/>
    <property type="evidence" value="ECO:0007669"/>
    <property type="project" value="TreeGrafter"/>
</dbReference>
<dbReference type="SUPFAM" id="SSF55031">
    <property type="entry name" value="Bacterial exopeptidase dimerisation domain"/>
    <property type="match status" value="1"/>
</dbReference>
<dbReference type="PANTHER" id="PTHR43808:SF31">
    <property type="entry name" value="N-ACETYL-L-CITRULLINE DEACETYLASE"/>
    <property type="match status" value="1"/>
</dbReference>
<keyword evidence="4" id="KW-0479">Metal-binding</keyword>
<evidence type="ECO:0000313" key="10">
    <source>
        <dbReference type="Proteomes" id="UP000682111"/>
    </source>
</evidence>
<evidence type="ECO:0000256" key="2">
    <source>
        <dbReference type="ARBA" id="ARBA00006247"/>
    </source>
</evidence>
<keyword evidence="8" id="KW-0482">Metalloprotease</keyword>
<dbReference type="EMBL" id="BORC01000003">
    <property type="protein sequence ID" value="GIN62420.1"/>
    <property type="molecule type" value="Genomic_DNA"/>
</dbReference>
<dbReference type="NCBIfam" id="NF005542">
    <property type="entry name" value="PRK07205.1"/>
    <property type="match status" value="1"/>
</dbReference>
<dbReference type="NCBIfam" id="TIGR01887">
    <property type="entry name" value="dipeptidaselike"/>
    <property type="match status" value="1"/>
</dbReference>
<name>A0A920BTQ8_9BACI</name>
<dbReference type="Pfam" id="PF01546">
    <property type="entry name" value="Peptidase_M20"/>
    <property type="match status" value="1"/>
</dbReference>
<accession>A0A920BTQ8</accession>
<dbReference type="Proteomes" id="UP000682111">
    <property type="component" value="Unassembled WGS sequence"/>
</dbReference>
<reference evidence="9" key="1">
    <citation type="submission" date="2021-03" db="EMBL/GenBank/DDBJ databases">
        <title>Antimicrobial resistance genes in bacteria isolated from Japanese honey, and their potential for conferring macrolide and lincosamide resistance in the American foulbrood pathogen Paenibacillus larvae.</title>
        <authorList>
            <person name="Okamoto M."/>
            <person name="Kumagai M."/>
            <person name="Kanamori H."/>
            <person name="Takamatsu D."/>
        </authorList>
    </citation>
    <scope>NUCLEOTIDE SEQUENCE</scope>
    <source>
        <strain evidence="9">J27TS8</strain>
    </source>
</reference>
<dbReference type="RefSeq" id="WP_095310465.1">
    <property type="nucleotide sequence ID" value="NZ_BORC01000003.1"/>
</dbReference>
<dbReference type="InterPro" id="IPR050072">
    <property type="entry name" value="Peptidase_M20A"/>
</dbReference>
<dbReference type="InterPro" id="IPR036264">
    <property type="entry name" value="Bact_exopeptidase_dim_dom"/>
</dbReference>
<evidence type="ECO:0000256" key="1">
    <source>
        <dbReference type="ARBA" id="ARBA00001947"/>
    </source>
</evidence>
<keyword evidence="3" id="KW-0645">Protease</keyword>
<dbReference type="Gene3D" id="3.30.70.360">
    <property type="match status" value="2"/>
</dbReference>
<dbReference type="CDD" id="cd03888">
    <property type="entry name" value="M20_PepV"/>
    <property type="match status" value="1"/>
</dbReference>
<keyword evidence="5" id="KW-0378">Hydrolase</keyword>
<sequence length="449" mass="50753">MNDFHEIREEIERLKADYIHSLDELIKIKSVIDEDDSPFPFGSGINEALRTALAICERLGFRTYYDPAGYYGYAEVGNGQEMVGILGHLDVVPAGRIEEWSYPPFQATIQNGSMYGRGTQDDKGPILATVFAVKALMNLHKPFQKRIRIIFGTDEETLWRCMQRYREQEEWPTMGFTPDAIFPLVYAEKGLLQFLLKGRNQTSLRMNGGDAFNAVPSSIHYRGEKQKELEEKLRELGFAYVPQAAGLTILGKPAHAQVPEEGINAITRLCIALYEIDVHSSVIDFVYEKVSTDVYASAIFGDVQDEVSGPLKFNIGKISLQDEEILSVDMRIPVTADKSELVNRLREVIKPYQLEYEEVDFLDSIYVPTDSPLIQTLMKVYQESTGDKVSEPISSGGATYARAIDNCVAFGAIFPDQEKVEHQPNEYIELEKMFKAMEIYALAIYELSK</sequence>
<dbReference type="PROSITE" id="PS00759">
    <property type="entry name" value="ARGE_DAPE_CPG2_2"/>
    <property type="match status" value="1"/>
</dbReference>
<evidence type="ECO:0000256" key="4">
    <source>
        <dbReference type="ARBA" id="ARBA00022723"/>
    </source>
</evidence>
<dbReference type="InterPro" id="IPR001261">
    <property type="entry name" value="ArgE/DapE_CS"/>
</dbReference>
<dbReference type="PROSITE" id="PS00758">
    <property type="entry name" value="ARGE_DAPE_CPG2_1"/>
    <property type="match status" value="1"/>
</dbReference>
<dbReference type="GO" id="GO:0008237">
    <property type="term" value="F:metallopeptidase activity"/>
    <property type="evidence" value="ECO:0007669"/>
    <property type="project" value="UniProtKB-KW"/>
</dbReference>
<dbReference type="GO" id="GO:0006508">
    <property type="term" value="P:proteolysis"/>
    <property type="evidence" value="ECO:0007669"/>
    <property type="project" value="UniProtKB-KW"/>
</dbReference>
<evidence type="ECO:0000256" key="7">
    <source>
        <dbReference type="ARBA" id="ARBA00022997"/>
    </source>
</evidence>
<dbReference type="InterPro" id="IPR002933">
    <property type="entry name" value="Peptidase_M20"/>
</dbReference>
<gene>
    <name evidence="9" type="ORF">J27TS8_24130</name>
</gene>
<proteinExistence type="inferred from homology"/>
<dbReference type="InterPro" id="IPR010964">
    <property type="entry name" value="M20A_pepV-rel"/>
</dbReference>
<dbReference type="GO" id="GO:0016805">
    <property type="term" value="F:dipeptidase activity"/>
    <property type="evidence" value="ECO:0007669"/>
    <property type="project" value="UniProtKB-KW"/>
</dbReference>
<keyword evidence="10" id="KW-1185">Reference proteome</keyword>
<dbReference type="PANTHER" id="PTHR43808">
    <property type="entry name" value="ACETYLORNITHINE DEACETYLASE"/>
    <property type="match status" value="1"/>
</dbReference>
<comment type="cofactor">
    <cofactor evidence="1">
        <name>Zn(2+)</name>
        <dbReference type="ChEBI" id="CHEBI:29105"/>
    </cofactor>
</comment>
<evidence type="ECO:0000256" key="8">
    <source>
        <dbReference type="ARBA" id="ARBA00023049"/>
    </source>
</evidence>
<comment type="similarity">
    <text evidence="2">Belongs to the peptidase M20A family.</text>
</comment>
<evidence type="ECO:0000256" key="5">
    <source>
        <dbReference type="ARBA" id="ARBA00022801"/>
    </source>
</evidence>
<protein>
    <submittedName>
        <fullName evidence="9">Peptidase</fullName>
    </submittedName>
</protein>
<comment type="caution">
    <text evidence="9">The sequence shown here is derived from an EMBL/GenBank/DDBJ whole genome shotgun (WGS) entry which is preliminary data.</text>
</comment>
<dbReference type="Gene3D" id="3.40.630.10">
    <property type="entry name" value="Zn peptidases"/>
    <property type="match status" value="1"/>
</dbReference>
<evidence type="ECO:0000256" key="3">
    <source>
        <dbReference type="ARBA" id="ARBA00022670"/>
    </source>
</evidence>
<keyword evidence="7" id="KW-0224">Dipeptidase</keyword>
<keyword evidence="6" id="KW-0862">Zinc</keyword>
<organism evidence="9 10">
    <name type="scientific">Robertmurraya siralis</name>
    <dbReference type="NCBI Taxonomy" id="77777"/>
    <lineage>
        <taxon>Bacteria</taxon>
        <taxon>Bacillati</taxon>
        <taxon>Bacillota</taxon>
        <taxon>Bacilli</taxon>
        <taxon>Bacillales</taxon>
        <taxon>Bacillaceae</taxon>
        <taxon>Robertmurraya</taxon>
    </lineage>
</organism>
<dbReference type="GO" id="GO:0006526">
    <property type="term" value="P:L-arginine biosynthetic process"/>
    <property type="evidence" value="ECO:0007669"/>
    <property type="project" value="TreeGrafter"/>
</dbReference>
<dbReference type="SUPFAM" id="SSF53187">
    <property type="entry name" value="Zn-dependent exopeptidases"/>
    <property type="match status" value="1"/>
</dbReference>
<evidence type="ECO:0000256" key="6">
    <source>
        <dbReference type="ARBA" id="ARBA00022833"/>
    </source>
</evidence>